<keyword evidence="1" id="KW-0732">Signal</keyword>
<evidence type="ECO:0000256" key="1">
    <source>
        <dbReference type="SAM" id="SignalP"/>
    </source>
</evidence>
<keyword evidence="3" id="KW-1185">Reference proteome</keyword>
<dbReference type="RefSeq" id="WP_185956126.1">
    <property type="nucleotide sequence ID" value="NZ_FXTI01000004.1"/>
</dbReference>
<dbReference type="EMBL" id="FXTI01000004">
    <property type="protein sequence ID" value="SMO61110.1"/>
    <property type="molecule type" value="Genomic_DNA"/>
</dbReference>
<dbReference type="InterPro" id="IPR013783">
    <property type="entry name" value="Ig-like_fold"/>
</dbReference>
<evidence type="ECO:0008006" key="4">
    <source>
        <dbReference type="Google" id="ProtNLM"/>
    </source>
</evidence>
<accession>A0A521CR17</accession>
<protein>
    <recommendedName>
        <fullName evidence="4">Fibronectin type-III domain-containing protein</fullName>
    </recommendedName>
</protein>
<sequence length="433" mass="50650">MRKLLIVTVAMCLAVTTFFVHRELSANPKFKVKHSKYDAGKIQLKWENRQFVEIIMDDKKIWEGKGKEFSLDKLKPGYRHEVKVVNKNDSGKVNDVVVLYIATPPNPKEKKIMKEKYKNDAANVYLNAEVSIDSVKLNWSGHIPDSDGVYDVFRNGKKIGETRTNFFTDTEIKPKQRYRYEILGKKKLHQTKIEEVQLKAKKQGIKIKKEDEPHTYYTDYSVGKYIETLSTNLESEAKIQSPVYAPGYMVRYNTFIPNKLVKNPYRRVSKYIDGVYYFGGDNRGFNFFGSYRTQTDMIVTFHPEGTRFDSSRRRIGTSTFYNKHKRLLFRDRADNKNIRLDYKHVGSDNVSYRLEHEAEIPYSELTSPAIDYDYDAIIYKNGNLSISGCHDRAPSHEIYIATYPGDTIREIYRHSNQGFKYLFGFPQKCFDMW</sequence>
<dbReference type="Proteomes" id="UP000315636">
    <property type="component" value="Unassembled WGS sequence"/>
</dbReference>
<reference evidence="2 3" key="1">
    <citation type="submission" date="2017-05" db="EMBL/GenBank/DDBJ databases">
        <authorList>
            <person name="Varghese N."/>
            <person name="Submissions S."/>
        </authorList>
    </citation>
    <scope>NUCLEOTIDE SEQUENCE [LARGE SCALE GENOMIC DNA]</scope>
    <source>
        <strain evidence="2 3">DSM 45474</strain>
    </source>
</reference>
<evidence type="ECO:0000313" key="3">
    <source>
        <dbReference type="Proteomes" id="UP000315636"/>
    </source>
</evidence>
<feature type="signal peptide" evidence="1">
    <location>
        <begin position="1"/>
        <end position="22"/>
    </location>
</feature>
<dbReference type="AlphaFoldDB" id="A0A521CR17"/>
<dbReference type="InterPro" id="IPR021631">
    <property type="entry name" value="DUF3238"/>
</dbReference>
<dbReference type="Pfam" id="PF11579">
    <property type="entry name" value="DUF3238"/>
    <property type="match status" value="1"/>
</dbReference>
<dbReference type="Gene3D" id="2.60.40.10">
    <property type="entry name" value="Immunoglobulins"/>
    <property type="match status" value="1"/>
</dbReference>
<proteinExistence type="predicted"/>
<evidence type="ECO:0000313" key="2">
    <source>
        <dbReference type="EMBL" id="SMO61110.1"/>
    </source>
</evidence>
<name>A0A521CR17_9BACL</name>
<feature type="chain" id="PRO_5038492245" description="Fibronectin type-III domain-containing protein" evidence="1">
    <location>
        <begin position="23"/>
        <end position="433"/>
    </location>
</feature>
<gene>
    <name evidence="2" type="ORF">SAMN06264849_10495</name>
</gene>
<organism evidence="2 3">
    <name type="scientific">Melghirimyces algeriensis</name>
    <dbReference type="NCBI Taxonomy" id="910412"/>
    <lineage>
        <taxon>Bacteria</taxon>
        <taxon>Bacillati</taxon>
        <taxon>Bacillota</taxon>
        <taxon>Bacilli</taxon>
        <taxon>Bacillales</taxon>
        <taxon>Thermoactinomycetaceae</taxon>
        <taxon>Melghirimyces</taxon>
    </lineage>
</organism>